<gene>
    <name evidence="2" type="ORF">GCM10010521_34260</name>
</gene>
<accession>A0ABP6NF74</accession>
<keyword evidence="3" id="KW-1185">Reference proteome</keyword>
<dbReference type="EMBL" id="BAAAVM010000039">
    <property type="protein sequence ID" value="GAA3144504.1"/>
    <property type="molecule type" value="Genomic_DNA"/>
</dbReference>
<evidence type="ECO:0008006" key="4">
    <source>
        <dbReference type="Google" id="ProtNLM"/>
    </source>
</evidence>
<evidence type="ECO:0000313" key="3">
    <source>
        <dbReference type="Proteomes" id="UP001500893"/>
    </source>
</evidence>
<name>A0ABP6NF74_9ACTN</name>
<organism evidence="2 3">
    <name type="scientific">Streptomyces rameus</name>
    <dbReference type="NCBI Taxonomy" id="68261"/>
    <lineage>
        <taxon>Bacteria</taxon>
        <taxon>Bacillati</taxon>
        <taxon>Actinomycetota</taxon>
        <taxon>Actinomycetes</taxon>
        <taxon>Kitasatosporales</taxon>
        <taxon>Streptomycetaceae</taxon>
        <taxon>Streptomyces</taxon>
    </lineage>
</organism>
<evidence type="ECO:0000313" key="2">
    <source>
        <dbReference type="EMBL" id="GAA3144504.1"/>
    </source>
</evidence>
<feature type="region of interest" description="Disordered" evidence="1">
    <location>
        <begin position="90"/>
        <end position="134"/>
    </location>
</feature>
<reference evidence="3" key="1">
    <citation type="journal article" date="2019" name="Int. J. Syst. Evol. Microbiol.">
        <title>The Global Catalogue of Microorganisms (GCM) 10K type strain sequencing project: providing services to taxonomists for standard genome sequencing and annotation.</title>
        <authorList>
            <consortium name="The Broad Institute Genomics Platform"/>
            <consortium name="The Broad Institute Genome Sequencing Center for Infectious Disease"/>
            <person name="Wu L."/>
            <person name="Ma J."/>
        </authorList>
    </citation>
    <scope>NUCLEOTIDE SEQUENCE [LARGE SCALE GENOMIC DNA]</scope>
    <source>
        <strain evidence="3">JCM 11574</strain>
    </source>
</reference>
<sequence>MVPVAYALTQLLPEEADRDGALDSVREAVTDAIPGPPPTAEEWARTVRNLLAHSAELERQLAERLSASELDALLADSRRSVEEARAVLQRAHQEDEEESTSTTSTAVRVVHSPAETGDNRGEGGGRPRRSASLSAFPERREVWQGENWVVRLVAGASGKAYRCPGCDHEIAPGVPHVVVWLEEGGIDERRHWHKACWADKDCRTGKLRRPSGHSRRGNM</sequence>
<protein>
    <recommendedName>
        <fullName evidence="4">ATP/GTP-binding protein</fullName>
    </recommendedName>
</protein>
<proteinExistence type="predicted"/>
<comment type="caution">
    <text evidence="2">The sequence shown here is derived from an EMBL/GenBank/DDBJ whole genome shotgun (WGS) entry which is preliminary data.</text>
</comment>
<dbReference type="Proteomes" id="UP001500893">
    <property type="component" value="Unassembled WGS sequence"/>
</dbReference>
<evidence type="ECO:0000256" key="1">
    <source>
        <dbReference type="SAM" id="MobiDB-lite"/>
    </source>
</evidence>